<reference evidence="2 5" key="2">
    <citation type="submission" date="2017-09" db="EMBL/GenBank/DDBJ databases">
        <title>Phase variable restriction modification systems are present in the genome sequences of periodontal pathogens Prevotella intermedia, Tannerella forsythia and Porphyromonas gingivalis.</title>
        <authorList>
            <person name="Haigh R.D."/>
            <person name="Crawford L."/>
            <person name="Ralph J."/>
            <person name="Wanford J."/>
            <person name="Vartoukian S.R."/>
            <person name="Hijazib K."/>
            <person name="Wade W."/>
            <person name="Oggioni M.R."/>
        </authorList>
    </citation>
    <scope>NUCLEOTIDE SEQUENCE [LARGE SCALE GENOMIC DNA]</scope>
    <source>
        <strain evidence="2 5">WW11663</strain>
    </source>
</reference>
<dbReference type="EMBL" id="NSLJ01000034">
    <property type="protein sequence ID" value="PDP42899.1"/>
    <property type="molecule type" value="Genomic_DNA"/>
</dbReference>
<evidence type="ECO:0000313" key="5">
    <source>
        <dbReference type="Proteomes" id="UP000219259"/>
    </source>
</evidence>
<dbReference type="RefSeq" id="WP_046825338.1">
    <property type="nucleotide sequence ID" value="NZ_CAJPTF010000023.1"/>
</dbReference>
<evidence type="ECO:0000313" key="3">
    <source>
        <dbReference type="EMBL" id="SCQ24027.1"/>
    </source>
</evidence>
<dbReference type="EMBL" id="FMMM01000078">
    <property type="protein sequence ID" value="SCQ24027.1"/>
    <property type="molecule type" value="Genomic_DNA"/>
</dbReference>
<accession>A0A1D3UV62</accession>
<evidence type="ECO:0000313" key="4">
    <source>
        <dbReference type="Proteomes" id="UP000182057"/>
    </source>
</evidence>
<dbReference type="InterPro" id="IPR007359">
    <property type="entry name" value="SigmaE_reg_RseC_MucC"/>
</dbReference>
<dbReference type="Proteomes" id="UP000182057">
    <property type="component" value="Unassembled WGS sequence"/>
</dbReference>
<gene>
    <name evidence="2" type="ORF">CLI86_11145</name>
    <name evidence="3" type="ORF">TFUB20_02250</name>
</gene>
<dbReference type="PANTHER" id="PTHR35867">
    <property type="entry name" value="PROTEIN RSEC"/>
    <property type="match status" value="1"/>
</dbReference>
<evidence type="ECO:0000313" key="2">
    <source>
        <dbReference type="EMBL" id="PDP42899.1"/>
    </source>
</evidence>
<protein>
    <submittedName>
        <fullName evidence="2">Fis family transcriptional regulator</fullName>
    </submittedName>
    <submittedName>
        <fullName evidence="3">Positive regulator of sigma(E), RseC/MucC</fullName>
    </submittedName>
</protein>
<sequence>MVKFIQHRGIVKNIENNTVFVRIEQQSACSACHARSACLASDKAEKIIEVTGDGNLFEPGEEVVVSVRSSMGIRAVVLAFVLPFILVVTVVFAGIGLTGDESIGGLAGLAFLFPYYILIYLFRNKINKRFLFTVSKAASVGDPVINYI</sequence>
<feature type="transmembrane region" description="Helical" evidence="1">
    <location>
        <begin position="103"/>
        <end position="122"/>
    </location>
</feature>
<name>A0A1D3UV62_TANFO</name>
<evidence type="ECO:0000256" key="1">
    <source>
        <dbReference type="SAM" id="Phobius"/>
    </source>
</evidence>
<keyword evidence="1" id="KW-1133">Transmembrane helix</keyword>
<keyword evidence="1" id="KW-0812">Transmembrane</keyword>
<dbReference type="OrthoDB" id="1120636at2"/>
<keyword evidence="1" id="KW-0472">Membrane</keyword>
<proteinExistence type="predicted"/>
<dbReference type="AlphaFoldDB" id="A0A1D3UV62"/>
<reference evidence="3 4" key="1">
    <citation type="submission" date="2016-09" db="EMBL/GenBank/DDBJ databases">
        <authorList>
            <person name="Capua I."/>
            <person name="De Benedictis P."/>
            <person name="Joannis T."/>
            <person name="Lombin L.H."/>
            <person name="Cattoli G."/>
        </authorList>
    </citation>
    <scope>NUCLEOTIDE SEQUENCE [LARGE SCALE GENOMIC DNA]</scope>
    <source>
        <strain evidence="3 4">UB20</strain>
    </source>
</reference>
<dbReference type="Pfam" id="PF04246">
    <property type="entry name" value="RseC_MucC"/>
    <property type="match status" value="1"/>
</dbReference>
<dbReference type="PANTHER" id="PTHR35867:SF1">
    <property type="entry name" value="PROTEIN RSEC"/>
    <property type="match status" value="1"/>
</dbReference>
<organism evidence="3 4">
    <name type="scientific">Tannerella forsythia</name>
    <name type="common">Bacteroides forsythus</name>
    <dbReference type="NCBI Taxonomy" id="28112"/>
    <lineage>
        <taxon>Bacteria</taxon>
        <taxon>Pseudomonadati</taxon>
        <taxon>Bacteroidota</taxon>
        <taxon>Bacteroidia</taxon>
        <taxon>Bacteroidales</taxon>
        <taxon>Tannerellaceae</taxon>
        <taxon>Tannerella</taxon>
    </lineage>
</organism>
<feature type="transmembrane region" description="Helical" evidence="1">
    <location>
        <begin position="75"/>
        <end position="97"/>
    </location>
</feature>
<dbReference type="Proteomes" id="UP000219259">
    <property type="component" value="Unassembled WGS sequence"/>
</dbReference>